<feature type="region of interest" description="Disordered" evidence="1">
    <location>
        <begin position="3688"/>
        <end position="3715"/>
    </location>
</feature>
<feature type="compositionally biased region" description="Low complexity" evidence="1">
    <location>
        <begin position="238"/>
        <end position="251"/>
    </location>
</feature>
<dbReference type="PANTHER" id="PTHR16453:SF9">
    <property type="entry name" value="GATOR COMPLEX PROTEIN MIOS"/>
    <property type="match status" value="1"/>
</dbReference>
<feature type="region of interest" description="Disordered" evidence="1">
    <location>
        <begin position="3271"/>
        <end position="3296"/>
    </location>
</feature>
<dbReference type="VEuPathDB" id="TriTrypDB:LDHU3_25.1610"/>
<feature type="region of interest" description="Disordered" evidence="1">
    <location>
        <begin position="190"/>
        <end position="221"/>
    </location>
</feature>
<dbReference type="EMBL" id="RHLC01000018">
    <property type="protein sequence ID" value="TPP40740.1"/>
    <property type="molecule type" value="Genomic_DNA"/>
</dbReference>
<feature type="region of interest" description="Disordered" evidence="1">
    <location>
        <begin position="2178"/>
        <end position="2219"/>
    </location>
</feature>
<organism evidence="2 3">
    <name type="scientific">Leishmania donovani</name>
    <dbReference type="NCBI Taxonomy" id="5661"/>
    <lineage>
        <taxon>Eukaryota</taxon>
        <taxon>Discoba</taxon>
        <taxon>Euglenozoa</taxon>
        <taxon>Kinetoplastea</taxon>
        <taxon>Metakinetoplastina</taxon>
        <taxon>Trypanosomatida</taxon>
        <taxon>Trypanosomatidae</taxon>
        <taxon>Leishmaniinae</taxon>
        <taxon>Leishmania</taxon>
    </lineage>
</organism>
<dbReference type="VEuPathDB" id="TriTrypDB:LdCL_250018350"/>
<feature type="region of interest" description="Disordered" evidence="1">
    <location>
        <begin position="683"/>
        <end position="720"/>
    </location>
</feature>
<feature type="region of interest" description="Disordered" evidence="1">
    <location>
        <begin position="238"/>
        <end position="264"/>
    </location>
</feature>
<dbReference type="Proteomes" id="UP000318447">
    <property type="component" value="Unassembled WGS sequence"/>
</dbReference>
<feature type="compositionally biased region" description="Low complexity" evidence="1">
    <location>
        <begin position="203"/>
        <end position="212"/>
    </location>
</feature>
<reference evidence="3" key="1">
    <citation type="submission" date="2019-02" db="EMBL/GenBank/DDBJ databases">
        <title>FDA dAtabase for Regulatory Grade micrObial Sequences (FDA-ARGOS): Supporting development and validation of Infectious Disease Dx tests.</title>
        <authorList>
            <person name="Duncan R."/>
            <person name="Fisher C."/>
            <person name="Tallon L."/>
            <person name="Sadzewicz L."/>
            <person name="Sengamalay N."/>
            <person name="Ott S."/>
            <person name="Godinez A."/>
            <person name="Nagaraj S."/>
            <person name="Vavikolanu K."/>
            <person name="Nadendla S."/>
            <person name="Aluvathingal J."/>
            <person name="Sichtig H."/>
        </authorList>
    </citation>
    <scope>NUCLEOTIDE SEQUENCE [LARGE SCALE GENOMIC DNA]</scope>
    <source>
        <strain evidence="3">FDAARGOS_361</strain>
    </source>
</reference>
<feature type="compositionally biased region" description="Low complexity" evidence="1">
    <location>
        <begin position="708"/>
        <end position="720"/>
    </location>
</feature>
<feature type="compositionally biased region" description="Low complexity" evidence="1">
    <location>
        <begin position="72"/>
        <end position="82"/>
    </location>
</feature>
<feature type="compositionally biased region" description="Basic and acidic residues" evidence="1">
    <location>
        <begin position="2364"/>
        <end position="2378"/>
    </location>
</feature>
<feature type="compositionally biased region" description="Basic residues" evidence="1">
    <location>
        <begin position="972"/>
        <end position="984"/>
    </location>
</feature>
<dbReference type="InterPro" id="IPR011990">
    <property type="entry name" value="TPR-like_helical_dom_sf"/>
</dbReference>
<dbReference type="InterPro" id="IPR037593">
    <property type="entry name" value="MIOS/Sea4"/>
</dbReference>
<dbReference type="InterPro" id="IPR031488">
    <property type="entry name" value="Zn_ribbon_mio"/>
</dbReference>
<feature type="compositionally biased region" description="Polar residues" evidence="1">
    <location>
        <begin position="3283"/>
        <end position="3296"/>
    </location>
</feature>
<sequence>MKYFSCQPDSHNAFGSLTNGVLTYFTVDCARYRRVAANGIDDAAELHTPATGEGAAVGGSAPSQWPGQHPFTASSSSTSHSAGYGVTQHDVHFTTETRMHIQRTLTLPSPFQGTQCFFSMANRTVFGTDMAFIGAANGLLALAVLQEDLLLYVRGKDPQSLREQLQREHAESSSILRRCSASLASVSASDSGVTVRRPPSPPATSLTLLSPSKGGAGGGRPLSFPSFTGGAAAAARTSRSSSSFQGRDPSSNAAASTSLSPHRGRGVVRGLYRRDAPSTITWMRNKPLVLVGYTSGWVEWYEVSISAAYRKELLDPAKEIPYGASVTPSAFAYRALNRDSLTSHAARVAVGGQIAGLRAELVASCVLAEAGALVSSDYFAANGTVAVGSERGIIFLFDADQLETPLCEVQLSTPSAAFLYCHPFLPIVGVLSQSVWTGAEEQTTSTAAAAARRRRDNSPTLHLTDSHNSDVVRPSVGQADGAVGAGVGGPQRGVTSGKRGPTAFPLVPLQGSRSDLGSGPQQHSSPSGATPSAAAQGTPKPDRHVGWHEVSPAALMSGENVAEAFSSGIDATSPFGLYSSGSAVPEAGAASALHSGCLLTFVEYRKDPPPRLLSRTWTGAQPPPPSHRLTQVLQHRMEGAAARYGTYYTFSWKFSFDLELAVGNLEEGALHIVRAAHIMDRDAGSDAGDAADEEDREGSAADGERGVPAPAASTTSAAHPSSYQVVQDYNVRLPLHSLVNVEYVSAATSSLSALDNAAAVTEAEMIAGSNGTGSTTAEQSLFQRDAERSQRQTALLGAAVDPRCRLGFSSVSPSQASAVAGVLCRPANPLWAGLAVVSMPRGGRQHERGHSGDAHRYVGQLDLFGAGRGHAGAFGVLYSPASMRAGDGAAGVIGGAGASGCAADGGGPLLKENVLAAAMRQPFCGDAGAIGGTRHHRRYTGEMGNISGTDATSSRWFYSSAITSVSTQQSHQQRRREQQRRRRDPRAPAITVPSYAAMSTKNEIASAALIAADQRVDLHDALRIGPGNVSCVAVMNAAGEVASVPIEVRAVSAWHEAGSVFVGLGPTLYAADLVSIQGIEQLMRRRYAAGFGLSSVANLAAVKEVGGFGSEDVAMLFSYVVTLEAVSLVALSGPVPSLMELLHSSPVTGRGALQREAAARVQARLGPAWRAKIEACVCHEDLCCLLVLQVLRWLPPSLTEEAGQPWRGIAQPPLLADTTPALGENSTNVDIERAVAVEVTHGRHTEAAGLLLRFASRSPSYGAMATLLRRREEAQAMVCNSDPRVCAAFRASLTPWLLVVFHCLCGPCDGAPHYQSHGAAAGEKGLHDDAASVRTVLPPHLYRHSALPFWDRVALAVVMEAGTTAAFTHVMQDILLRECNPIQALLLQYGIHLRTYAAMQEIVDCTGDFQLGACLFARVGVLTTAAALAFPFLLDAEVSAAAATAAATERTAVTLPAARSHDLSAISAGYPPYSYRADGDFGGYGDGNNEGQGRDSVYGCSPFSYLRSSHRRRSSGQLPSSSAGDEQGSLEDGVTHTARLVLNSALPPPARALSEEINGVRMLPHSADAARVSSSLPPEHVLLHAVSLNDAVSGNGHGNGGGVGNAADVDSDDADADVPWVWWAAAYRSFLDDEQAFVRRTTFDVECRQLRGGAFLARDAAAMRVCSADAASSSVPAVASAAGDAPDLVPRSVAQCVTRHVTGAGVGTTSGGGGIGVGRGHTATASWSSPSAPSAFAGPYGGGAAHVTSVTPPYASASMRSPEPNPCVCGEQHTGTQLIRSLLSICSTTTTRCCVCLETVRLGSKDVDTAFAWCTSCDHGGHAYHLQSWFRTHRRCPSVLRQERCAADLLYFMSAERRARHRRVAANSAPFLPSPLKAPKSDSMRDSLLASAGPAPRREGHPGTHAFAPSISWADLDVRLATPSTASRPREPLPPSREDNSTSSWHASVAEHRDGEGNYCSGTAPPLFRQQQALFDLRRRLAYLLASECTGAGDFAGKEVEPLRSIGRRTALALSLTHSIFKVCAESACVSEAASNANEAVTGVAHDDLRRQSAFVRHQLTQSRRADSASSATDEPSSSLLRLLLPDRQGHCPYVYRSVAQPVELTPAETCALLTWCADQVRTYANAVTAAANRKDDPEFHSAVVGYGAATASTAHGVDAADQGGLLNSVSSAMVLRSGGKQDGGEEERKIKGCQRTTSHTRASSRLPRWSASATRRPSTLSMARCLPRGRISRGAGGSDSTLAPSLGLLESELAEEVGSRATALIALTAAFARMAAESALPAANAFASHAPEDTTRHAQPPTSAKLRGAGGFCDGDDAVSGGEVLLGRVVSDVVSAVCDALHAVQDSGLLGAYVASHLGSRNNDPDRRTRSGPEERTPAYAPAQDQQKRQRRSLHRRLCFSPPVLQSVLCCERESWSHALRLTERMAAWNTVLGESLGVIPLAATASSTPAQLDAVSPSPPAAVDGGDTTPSGATSPAHAASLRSLSTDTVHTLFYVLAQHGRLAEVLRLCEVVCGVHASHLLRSCSATDERNADADAVFVLMADLAAANADPAASAAVGSRGSKAPLNVVVPDRMCCVERVVRAGVVPQRVLSITEYAVLLRRLMGNRICGDAARHAAAASAATTTPRVSPRDGVGWWLSPSQVWRFSAGLAHHIRTVLCLIGFQVNVRHGQTDMLSLEDLYVVLTISRQLWANWGVVPESPRSSPLPASLRVTRSLSRPPLQCAQEMLLHLLPARRHAASPASTHYIQQLCATSHAALRRVLLLSSSAYTASGAAAQQATATAQLPPRVATHNRSTTSSTVAGSAVLLSLVSQEMLSMLRAVRYTRNIALFWNYALSTLATQQLHGHDLGDYAADAVRGGGGLPEHNVRASPATRKTGDRSKQEEADRVREEVAYALALQAEASVGESLVDTRRLVAPLPMLAPYLSAYTVAALVQRPFRRAFTWQQCLALLPYTPLGSRSQLWLVQRIAQDSEGRRHAFPGALTEQAAGLSPAPALHTPLTLSAVSITALETAVRMLTVRAAPRRHQHHQRSPAKASPSATHDEATAALPDSFAAPSFEKEAPASVSADATAHADRVLLALLLEGNWSRALQAFAEAPSRVQVGGAPHVVRLLVEADVWRDLGDAQRRPLVRLAVQCSAHSRGGAARLVEEMLQTTLEHGLWHTGLSFHQSVAAERPELAWQCRRAQRYAAQLCCGLLERTSMAKTVAQMTKAARRSQWSEAAACFLRYATQRRDENAVANASPTPALSLGESRADAESDDAAILTTAPAPAAGERTAPSRSARTTAVPPTTSEELESLAALLDAARSGDSQLSTAARAAASSSPFHLLFHGDRASILPELAHVVQTARYAMLHTPALWMQALRWLPTTALPLPFNHEQAWRSLCADNTAKLQALLPPPRQAGARADEGGISAQRTVVTQTENDTGTLVAFTNALRVLHRAGAWMQATLLYEKAVESHCMPYAASSTVLETALKGGAPWQVTLSYFFRMSQRQRPDVNATAAALQACAEAGQWETAFRVLRQSVLTQAAPAPRLVILAVKTALQCGVWSRALAAAHQYRRTNNSQLAYTVLLTYVCTQHWDDAVEYFYDCTRRGLRPLDASLELAIIASEAASDEYRKTALMVGSIASALEDLYRMSDVVLEHIIFVQRHAQSSAAQWHTVLDSLCGAPESAFDGAADIDDSGDFLLPQPALGLPREEDHGADNGHDGDNV</sequence>
<feature type="region of interest" description="Disordered" evidence="1">
    <location>
        <begin position="1870"/>
        <end position="1908"/>
    </location>
</feature>
<feature type="region of interest" description="Disordered" evidence="1">
    <location>
        <begin position="963"/>
        <end position="988"/>
    </location>
</feature>
<evidence type="ECO:0000313" key="2">
    <source>
        <dbReference type="EMBL" id="TPP40740.1"/>
    </source>
</evidence>
<feature type="region of interest" description="Disordered" evidence="1">
    <location>
        <begin position="1509"/>
        <end position="1531"/>
    </location>
</feature>
<evidence type="ECO:0000313" key="3">
    <source>
        <dbReference type="Proteomes" id="UP000318447"/>
    </source>
</evidence>
<dbReference type="VEuPathDB" id="TriTrypDB:LdBPK_251260.1"/>
<proteinExistence type="predicted"/>
<name>A0A504X3R6_LEIDO</name>
<feature type="compositionally biased region" description="Basic and acidic residues" evidence="1">
    <location>
        <begin position="3699"/>
        <end position="3715"/>
    </location>
</feature>
<gene>
    <name evidence="2" type="ORF">CGC21_8690</name>
</gene>
<feature type="compositionally biased region" description="Basic and acidic residues" evidence="1">
    <location>
        <begin position="1928"/>
        <end position="1940"/>
    </location>
</feature>
<dbReference type="VEuPathDB" id="TriTrypDB:LdCL_250018400"/>
<dbReference type="CDD" id="cd16691">
    <property type="entry name" value="mRING-H2-C3H3C2_Mio"/>
    <property type="match status" value="1"/>
</dbReference>
<feature type="region of interest" description="Disordered" evidence="1">
    <location>
        <begin position="3025"/>
        <end position="3048"/>
    </location>
</feature>
<feature type="region of interest" description="Disordered" evidence="1">
    <location>
        <begin position="50"/>
        <end position="83"/>
    </location>
</feature>
<evidence type="ECO:0000256" key="1">
    <source>
        <dbReference type="SAM" id="MobiDB-lite"/>
    </source>
</evidence>
<feature type="region of interest" description="Disordered" evidence="1">
    <location>
        <begin position="448"/>
        <end position="546"/>
    </location>
</feature>
<dbReference type="Gene3D" id="1.25.40.10">
    <property type="entry name" value="Tetratricopeptide repeat domain"/>
    <property type="match status" value="1"/>
</dbReference>
<dbReference type="PANTHER" id="PTHR16453">
    <property type="entry name" value="WD40 DOMAIN-CONTAINING PROTEIN MIO FAMILY MEMBER"/>
    <property type="match status" value="1"/>
</dbReference>
<dbReference type="VEuPathDB" id="TriTrypDB:LdBPK_251270.1"/>
<protein>
    <submittedName>
        <fullName evidence="2">Uncharacterized protein</fullName>
    </submittedName>
</protein>
<feature type="compositionally biased region" description="Basic residues" evidence="1">
    <location>
        <begin position="3026"/>
        <end position="3036"/>
    </location>
</feature>
<feature type="compositionally biased region" description="Polar residues" evidence="1">
    <location>
        <begin position="2195"/>
        <end position="2204"/>
    </location>
</feature>
<feature type="compositionally biased region" description="Basic and acidic residues" evidence="1">
    <location>
        <begin position="2879"/>
        <end position="2889"/>
    </location>
</feature>
<feature type="region of interest" description="Disordered" evidence="1">
    <location>
        <begin position="2359"/>
        <end position="2390"/>
    </location>
</feature>
<comment type="caution">
    <text evidence="2">The sequence shown here is derived from an EMBL/GenBank/DDBJ whole genome shotgun (WGS) entry which is preliminary data.</text>
</comment>
<feature type="region of interest" description="Disordered" evidence="1">
    <location>
        <begin position="2452"/>
        <end position="2479"/>
    </location>
</feature>
<dbReference type="GO" id="GO:0005737">
    <property type="term" value="C:cytoplasm"/>
    <property type="evidence" value="ECO:0007669"/>
    <property type="project" value="TreeGrafter"/>
</dbReference>
<feature type="region of interest" description="Disordered" evidence="1">
    <location>
        <begin position="1923"/>
        <end position="1946"/>
    </location>
</feature>
<feature type="compositionally biased region" description="Low complexity" evidence="1">
    <location>
        <begin position="517"/>
        <end position="539"/>
    </location>
</feature>
<accession>A0A504X3R6</accession>
<feature type="region of interest" description="Disordered" evidence="1">
    <location>
        <begin position="2864"/>
        <end position="2889"/>
    </location>
</feature>